<dbReference type="GO" id="GO:0051015">
    <property type="term" value="F:actin filament binding"/>
    <property type="evidence" value="ECO:0007669"/>
    <property type="project" value="TreeGrafter"/>
</dbReference>
<dbReference type="AlphaFoldDB" id="I1CBW9"/>
<dbReference type="GO" id="GO:0005938">
    <property type="term" value="C:cell cortex"/>
    <property type="evidence" value="ECO:0007669"/>
    <property type="project" value="TreeGrafter"/>
</dbReference>
<dbReference type="OrthoDB" id="21595at2759"/>
<reference evidence="1 2" key="1">
    <citation type="journal article" date="2009" name="PLoS Genet.">
        <title>Genomic analysis of the basal lineage fungus Rhizopus oryzae reveals a whole-genome duplication.</title>
        <authorList>
            <person name="Ma L.-J."/>
            <person name="Ibrahim A.S."/>
            <person name="Skory C."/>
            <person name="Grabherr M.G."/>
            <person name="Burger G."/>
            <person name="Butler M."/>
            <person name="Elias M."/>
            <person name="Idnurm A."/>
            <person name="Lang B.F."/>
            <person name="Sone T."/>
            <person name="Abe A."/>
            <person name="Calvo S.E."/>
            <person name="Corrochano L.M."/>
            <person name="Engels R."/>
            <person name="Fu J."/>
            <person name="Hansberg W."/>
            <person name="Kim J.-M."/>
            <person name="Kodira C.D."/>
            <person name="Koehrsen M.J."/>
            <person name="Liu B."/>
            <person name="Miranda-Saavedra D."/>
            <person name="O'Leary S."/>
            <person name="Ortiz-Castellanos L."/>
            <person name="Poulter R."/>
            <person name="Rodriguez-Romero J."/>
            <person name="Ruiz-Herrera J."/>
            <person name="Shen Y.-Q."/>
            <person name="Zeng Q."/>
            <person name="Galagan J."/>
            <person name="Birren B.W."/>
            <person name="Cuomo C.A."/>
            <person name="Wickes B.L."/>
        </authorList>
    </citation>
    <scope>NUCLEOTIDE SEQUENCE [LARGE SCALE GENOMIC DNA]</scope>
    <source>
        <strain evidence="2">RA 99-880 / ATCC MYA-4621 / FGSC 9543 / NRRL 43880</strain>
    </source>
</reference>
<dbReference type="OMA" id="KIHTSQW"/>
<dbReference type="GO" id="GO:0005516">
    <property type="term" value="F:calmodulin binding"/>
    <property type="evidence" value="ECO:0007669"/>
    <property type="project" value="TreeGrafter"/>
</dbReference>
<protein>
    <recommendedName>
        <fullName evidence="3">Calponin-homology (CH) domain-containing protein</fullName>
    </recommendedName>
</protein>
<dbReference type="STRING" id="246409.I1CBW9"/>
<name>I1CBW9_RHIO9</name>
<dbReference type="Proteomes" id="UP000009138">
    <property type="component" value="Unassembled WGS sequence"/>
</dbReference>
<dbReference type="PANTHER" id="PTHR14149:SF14">
    <property type="entry name" value="CALPONIN-HOMOLOGY (CH) DOMAIN-CONTAINING PROTEIN"/>
    <property type="match status" value="1"/>
</dbReference>
<dbReference type="GO" id="GO:1903479">
    <property type="term" value="P:mitotic actomyosin contractile ring assembly actin filament organization"/>
    <property type="evidence" value="ECO:0007669"/>
    <property type="project" value="TreeGrafter"/>
</dbReference>
<gene>
    <name evidence="1" type="ORF">RO3G_10659</name>
</gene>
<keyword evidence="2" id="KW-1185">Reference proteome</keyword>
<evidence type="ECO:0008006" key="3">
    <source>
        <dbReference type="Google" id="ProtNLM"/>
    </source>
</evidence>
<dbReference type="InParanoid" id="I1CBW9"/>
<proteinExistence type="predicted"/>
<accession>I1CBW9</accession>
<organism evidence="1 2">
    <name type="scientific">Rhizopus delemar (strain RA 99-880 / ATCC MYA-4621 / FGSC 9543 / NRRL 43880)</name>
    <name type="common">Mucormycosis agent</name>
    <name type="synonym">Rhizopus arrhizus var. delemar</name>
    <dbReference type="NCBI Taxonomy" id="246409"/>
    <lineage>
        <taxon>Eukaryota</taxon>
        <taxon>Fungi</taxon>
        <taxon>Fungi incertae sedis</taxon>
        <taxon>Mucoromycota</taxon>
        <taxon>Mucoromycotina</taxon>
        <taxon>Mucoromycetes</taxon>
        <taxon>Mucorales</taxon>
        <taxon>Mucorineae</taxon>
        <taxon>Rhizopodaceae</taxon>
        <taxon>Rhizopus</taxon>
    </lineage>
</organism>
<dbReference type="GeneID" id="93617625"/>
<dbReference type="PANTHER" id="PTHR14149">
    <property type="entry name" value="RAS GTPASE-ACTIVATING PROTEIN WITH IQ MOTIF"/>
    <property type="match status" value="1"/>
</dbReference>
<dbReference type="RefSeq" id="XP_067521345.1">
    <property type="nucleotide sequence ID" value="XM_067665244.1"/>
</dbReference>
<sequence>MTNDVPLTGLSTMDDKSGLLDLNIATITQNAEDVIGRIRLQKDNKINTSQWMDKQRTNLLAYEYLCHIGEAKEWIENCLQEEIDPVIRLEETMRNGIVLAKLANWFAPGTALL</sequence>
<evidence type="ECO:0000313" key="2">
    <source>
        <dbReference type="Proteomes" id="UP000009138"/>
    </source>
</evidence>
<dbReference type="eggNOG" id="KOG2128">
    <property type="taxonomic scope" value="Eukaryota"/>
</dbReference>
<dbReference type="Gene3D" id="1.10.418.10">
    <property type="entry name" value="Calponin-like domain"/>
    <property type="match status" value="1"/>
</dbReference>
<dbReference type="GO" id="GO:0005096">
    <property type="term" value="F:GTPase activator activity"/>
    <property type="evidence" value="ECO:0007669"/>
    <property type="project" value="TreeGrafter"/>
</dbReference>
<dbReference type="InterPro" id="IPR036872">
    <property type="entry name" value="CH_dom_sf"/>
</dbReference>
<evidence type="ECO:0000313" key="1">
    <source>
        <dbReference type="EMBL" id="EIE85949.1"/>
    </source>
</evidence>
<dbReference type="VEuPathDB" id="FungiDB:RO3G_10659"/>
<dbReference type="SUPFAM" id="SSF47576">
    <property type="entry name" value="Calponin-homology domain, CH-domain"/>
    <property type="match status" value="1"/>
</dbReference>
<dbReference type="EMBL" id="CH476739">
    <property type="protein sequence ID" value="EIE85949.1"/>
    <property type="molecule type" value="Genomic_DNA"/>
</dbReference>